<dbReference type="Pfam" id="PF08491">
    <property type="entry name" value="SE"/>
    <property type="match status" value="1"/>
</dbReference>
<evidence type="ECO:0000256" key="4">
    <source>
        <dbReference type="ARBA" id="ARBA00012312"/>
    </source>
</evidence>
<evidence type="ECO:0000256" key="3">
    <source>
        <dbReference type="ARBA" id="ARBA00008802"/>
    </source>
</evidence>
<dbReference type="RefSeq" id="XP_036628009.1">
    <property type="nucleotide sequence ID" value="XM_036780626.1"/>
</dbReference>
<keyword evidence="8 10" id="KW-0560">Oxidoreductase</keyword>
<evidence type="ECO:0000256" key="10">
    <source>
        <dbReference type="RuleBase" id="RU367121"/>
    </source>
</evidence>
<evidence type="ECO:0000256" key="6">
    <source>
        <dbReference type="ARBA" id="ARBA00022827"/>
    </source>
</evidence>
<comment type="subcellular location">
    <subcellularLocation>
        <location evidence="10">Endoplasmic reticulum membrane</location>
        <topology evidence="10">Multi-pass membrane protein</topology>
    </subcellularLocation>
    <subcellularLocation>
        <location evidence="2">Microsome membrane</location>
        <topology evidence="2">Multi-pass membrane protein</topology>
    </subcellularLocation>
</comment>
<gene>
    <name evidence="12" type="primary">ERG1_2</name>
    <name evidence="12" type="ORF">PC9H_011141</name>
</gene>
<comment type="caution">
    <text evidence="10">Lacks conserved residue(s) required for the propagation of feature annotation.</text>
</comment>
<dbReference type="OrthoDB" id="1678617at2759"/>
<keyword evidence="10" id="KW-0812">Transmembrane</keyword>
<evidence type="ECO:0000256" key="1">
    <source>
        <dbReference type="ARBA" id="ARBA00001974"/>
    </source>
</evidence>
<keyword evidence="6 10" id="KW-0274">FAD</keyword>
<evidence type="ECO:0000256" key="5">
    <source>
        <dbReference type="ARBA" id="ARBA00022630"/>
    </source>
</evidence>
<dbReference type="AlphaFoldDB" id="A0A8H6ZSZ3"/>
<keyword evidence="13" id="KW-1185">Reference proteome</keyword>
<evidence type="ECO:0000256" key="7">
    <source>
        <dbReference type="ARBA" id="ARBA00022848"/>
    </source>
</evidence>
<dbReference type="EMBL" id="JACETU010000008">
    <property type="protein sequence ID" value="KAF7422977.1"/>
    <property type="molecule type" value="Genomic_DNA"/>
</dbReference>
<feature type="transmembrane region" description="Helical" evidence="10">
    <location>
        <begin position="517"/>
        <end position="535"/>
    </location>
</feature>
<dbReference type="InterPro" id="IPR036188">
    <property type="entry name" value="FAD/NAD-bd_sf"/>
</dbReference>
<evidence type="ECO:0000256" key="8">
    <source>
        <dbReference type="ARBA" id="ARBA00023002"/>
    </source>
</evidence>
<comment type="catalytic activity">
    <reaction evidence="10">
        <text>squalene + reduced [NADPH--hemoprotein reductase] + O2 = (S)-2,3-epoxysqualene + oxidized [NADPH--hemoprotein reductase] + H2O + H(+)</text>
        <dbReference type="Rhea" id="RHEA:25282"/>
        <dbReference type="Rhea" id="RHEA-COMP:11964"/>
        <dbReference type="Rhea" id="RHEA-COMP:11965"/>
        <dbReference type="ChEBI" id="CHEBI:15377"/>
        <dbReference type="ChEBI" id="CHEBI:15378"/>
        <dbReference type="ChEBI" id="CHEBI:15379"/>
        <dbReference type="ChEBI" id="CHEBI:15440"/>
        <dbReference type="ChEBI" id="CHEBI:15441"/>
        <dbReference type="ChEBI" id="CHEBI:57618"/>
        <dbReference type="ChEBI" id="CHEBI:58210"/>
        <dbReference type="EC" id="1.14.14.17"/>
    </reaction>
</comment>
<evidence type="ECO:0000313" key="12">
    <source>
        <dbReference type="EMBL" id="KAF7422977.1"/>
    </source>
</evidence>
<evidence type="ECO:0000259" key="11">
    <source>
        <dbReference type="Pfam" id="PF08491"/>
    </source>
</evidence>
<dbReference type="GeneID" id="59380959"/>
<dbReference type="UniPathway" id="UPA00767">
    <property type="reaction ID" value="UER00752"/>
</dbReference>
<comment type="similarity">
    <text evidence="3 10">Belongs to the squalene monooxygenase family.</text>
</comment>
<dbReference type="GO" id="GO:0004506">
    <property type="term" value="F:squalene monooxygenase activity"/>
    <property type="evidence" value="ECO:0007669"/>
    <property type="project" value="UniProtKB-UniRule"/>
</dbReference>
<evidence type="ECO:0000256" key="9">
    <source>
        <dbReference type="ARBA" id="ARBA00023136"/>
    </source>
</evidence>
<keyword evidence="7" id="KW-0492">Microsome</keyword>
<dbReference type="InterPro" id="IPR013698">
    <property type="entry name" value="Squalene_epoxidase"/>
</dbReference>
<organism evidence="12 13">
    <name type="scientific">Pleurotus ostreatus</name>
    <name type="common">Oyster mushroom</name>
    <name type="synonym">White-rot fungus</name>
    <dbReference type="NCBI Taxonomy" id="5322"/>
    <lineage>
        <taxon>Eukaryota</taxon>
        <taxon>Fungi</taxon>
        <taxon>Dikarya</taxon>
        <taxon>Basidiomycota</taxon>
        <taxon>Agaricomycotina</taxon>
        <taxon>Agaricomycetes</taxon>
        <taxon>Agaricomycetidae</taxon>
        <taxon>Agaricales</taxon>
        <taxon>Pleurotineae</taxon>
        <taxon>Pleurotaceae</taxon>
        <taxon>Pleurotus</taxon>
    </lineage>
</organism>
<keyword evidence="9 10" id="KW-0472">Membrane</keyword>
<evidence type="ECO:0000313" key="13">
    <source>
        <dbReference type="Proteomes" id="UP000623687"/>
    </source>
</evidence>
<keyword evidence="10" id="KW-1133">Transmembrane helix</keyword>
<dbReference type="VEuPathDB" id="FungiDB:PC9H_011141"/>
<comment type="cofactor">
    <cofactor evidence="1 10">
        <name>FAD</name>
        <dbReference type="ChEBI" id="CHEBI:57692"/>
    </cofactor>
</comment>
<proteinExistence type="inferred from homology"/>
<dbReference type="InterPro" id="IPR040125">
    <property type="entry name" value="Squalene_monox"/>
</dbReference>
<dbReference type="PANTHER" id="PTHR10835:SF0">
    <property type="entry name" value="SQUALENE MONOOXYGENASE"/>
    <property type="match status" value="1"/>
</dbReference>
<protein>
    <recommendedName>
        <fullName evidence="4 10">Squalene monooxygenase</fullName>
        <ecNumber evidence="4 10">1.14.14.17</ecNumber>
    </recommendedName>
</protein>
<reference evidence="12" key="1">
    <citation type="submission" date="2019-07" db="EMBL/GenBank/DDBJ databases">
        <authorList>
            <person name="Palmer J.M."/>
        </authorList>
    </citation>
    <scope>NUCLEOTIDE SEQUENCE</scope>
    <source>
        <strain evidence="12">PC9</strain>
    </source>
</reference>
<evidence type="ECO:0000256" key="2">
    <source>
        <dbReference type="ARBA" id="ARBA00004154"/>
    </source>
</evidence>
<name>A0A8H6ZSZ3_PLEOS</name>
<dbReference type="Proteomes" id="UP000623687">
    <property type="component" value="Unassembled WGS sequence"/>
</dbReference>
<comment type="caution">
    <text evidence="12">The sequence shown here is derived from an EMBL/GenBank/DDBJ whole genome shotgun (WGS) entry which is preliminary data.</text>
</comment>
<accession>A0A8H6ZSZ3</accession>
<dbReference type="GO" id="GO:0016126">
    <property type="term" value="P:sterol biosynthetic process"/>
    <property type="evidence" value="ECO:0007669"/>
    <property type="project" value="UniProtKB-UniRule"/>
</dbReference>
<keyword evidence="5 10" id="KW-0285">Flavoprotein</keyword>
<dbReference type="GO" id="GO:0050660">
    <property type="term" value="F:flavin adenine dinucleotide binding"/>
    <property type="evidence" value="ECO:0007669"/>
    <property type="project" value="UniProtKB-UniRule"/>
</dbReference>
<dbReference type="SUPFAM" id="SSF51905">
    <property type="entry name" value="FAD/NAD(P)-binding domain"/>
    <property type="match status" value="1"/>
</dbReference>
<dbReference type="Gene3D" id="3.50.50.60">
    <property type="entry name" value="FAD/NAD(P)-binding domain"/>
    <property type="match status" value="1"/>
</dbReference>
<dbReference type="EC" id="1.14.14.17" evidence="4 10"/>
<sequence length="536" mass="59075">MRTEVPASHYDVVIIGAGIAGSALAYALSSRSTDTTHSNQYGSKPRKLRVALIERSLSKPDRIVGELLQPGGIIALRELGLEVCLEGIGAIPVRGYCVAEGERQVRVPYPDGFEGRSFHHGEFVMTLRDKAIGADGVDVIEAVVTELIEESESGRIAGVRYRTREASNATSTHELHAKVVIVADGSASKFRKQVLQPAYAAKVEPRLISHFVGLVLEGAELPVAQHGTVVFVSGHGPVLLYQISERCTRMLIDVKEPLPADMKSHILTEIVPQLPPSLRLPATCAVHSDRLRRMPYPFLTAINQNSYHTKPGAILLGDAWNTRHPLTGGGMTVALNDVVLLRDMLNKVDDLGDWTAMEAGLSRWYWQRKPRSSTINMLSLVLYELFGAADEELSIMRLGCFKYFELGGEYVRGTISLLAGISSSPFQLFRHFFGVAMYAILVLFQSTPSPSSPRYHHTITHQPAMNVALSTLVHYMSLLTKSVRVIWKTCAIFFPLLWDEIRWWIPSKSSVQSPARWGGAMLVAIVILSLGAIICK</sequence>
<dbReference type="GO" id="GO:0005789">
    <property type="term" value="C:endoplasmic reticulum membrane"/>
    <property type="evidence" value="ECO:0007669"/>
    <property type="project" value="UniProtKB-SubCell"/>
</dbReference>
<dbReference type="PANTHER" id="PTHR10835">
    <property type="entry name" value="SQUALENE MONOOXYGENASE"/>
    <property type="match status" value="1"/>
</dbReference>
<comment type="function">
    <text evidence="10">Catalyzes the stereospecific oxidation of squalene to (S)-2,3-epoxysqualene, and is considered to be a rate-limiting enzyme in steroid biosynthesis.</text>
</comment>
<dbReference type="PRINTS" id="PR00420">
    <property type="entry name" value="RNGMNOXGNASE"/>
</dbReference>
<feature type="domain" description="Squalene epoxidase" evidence="11">
    <location>
        <begin position="176"/>
        <end position="450"/>
    </location>
</feature>
<keyword evidence="10" id="KW-0256">Endoplasmic reticulum</keyword>